<dbReference type="PRINTS" id="PR00463">
    <property type="entry name" value="EP450I"/>
</dbReference>
<keyword evidence="11 14" id="KW-0503">Monooxygenase</keyword>
<dbReference type="Proteomes" id="UP000092993">
    <property type="component" value="Unassembled WGS sequence"/>
</dbReference>
<evidence type="ECO:0000256" key="12">
    <source>
        <dbReference type="ARBA" id="ARBA00023136"/>
    </source>
</evidence>
<evidence type="ECO:0000313" key="17">
    <source>
        <dbReference type="Proteomes" id="UP000092993"/>
    </source>
</evidence>
<dbReference type="PANTHER" id="PTHR46300:SF7">
    <property type="entry name" value="P450, PUTATIVE (EUROFUNG)-RELATED"/>
    <property type="match status" value="1"/>
</dbReference>
<evidence type="ECO:0000256" key="2">
    <source>
        <dbReference type="ARBA" id="ARBA00004167"/>
    </source>
</evidence>
<dbReference type="Pfam" id="PF00067">
    <property type="entry name" value="p450"/>
    <property type="match status" value="1"/>
</dbReference>
<dbReference type="GO" id="GO:0005506">
    <property type="term" value="F:iron ion binding"/>
    <property type="evidence" value="ECO:0007669"/>
    <property type="project" value="InterPro"/>
</dbReference>
<comment type="cofactor">
    <cofactor evidence="1 13">
        <name>heme</name>
        <dbReference type="ChEBI" id="CHEBI:30413"/>
    </cofactor>
</comment>
<dbReference type="InterPro" id="IPR017972">
    <property type="entry name" value="Cyt_P450_CS"/>
</dbReference>
<dbReference type="SUPFAM" id="SSF48264">
    <property type="entry name" value="Cytochrome P450"/>
    <property type="match status" value="1"/>
</dbReference>
<keyword evidence="5 13" id="KW-0349">Heme</keyword>
<evidence type="ECO:0000313" key="16">
    <source>
        <dbReference type="EMBL" id="OBZ77609.1"/>
    </source>
</evidence>
<evidence type="ECO:0000256" key="4">
    <source>
        <dbReference type="ARBA" id="ARBA00010617"/>
    </source>
</evidence>
<dbReference type="GO" id="GO:0016705">
    <property type="term" value="F:oxidoreductase activity, acting on paired donors, with incorporation or reduction of molecular oxygen"/>
    <property type="evidence" value="ECO:0007669"/>
    <property type="project" value="InterPro"/>
</dbReference>
<protein>
    <submittedName>
        <fullName evidence="16">O-methylsterigmatocystin oxidoreductase</fullName>
    </submittedName>
</protein>
<reference evidence="16 17" key="1">
    <citation type="submission" date="2016-03" db="EMBL/GenBank/DDBJ databases">
        <title>Whole genome sequencing of Grifola frondosa 9006-11.</title>
        <authorList>
            <person name="Min B."/>
            <person name="Park H."/>
            <person name="Kim J.-G."/>
            <person name="Cho H."/>
            <person name="Oh Y.-L."/>
            <person name="Kong W.-S."/>
            <person name="Choi I.-G."/>
        </authorList>
    </citation>
    <scope>NUCLEOTIDE SEQUENCE [LARGE SCALE GENOMIC DNA]</scope>
    <source>
        <strain evidence="16 17">9006-11</strain>
    </source>
</reference>
<dbReference type="InterPro" id="IPR002401">
    <property type="entry name" value="Cyt_P450_E_grp-I"/>
</dbReference>
<evidence type="ECO:0000256" key="6">
    <source>
        <dbReference type="ARBA" id="ARBA00022692"/>
    </source>
</evidence>
<evidence type="ECO:0000256" key="5">
    <source>
        <dbReference type="ARBA" id="ARBA00022617"/>
    </source>
</evidence>
<evidence type="ECO:0000256" key="3">
    <source>
        <dbReference type="ARBA" id="ARBA00005179"/>
    </source>
</evidence>
<evidence type="ECO:0000256" key="9">
    <source>
        <dbReference type="ARBA" id="ARBA00023002"/>
    </source>
</evidence>
<dbReference type="CDD" id="cd11065">
    <property type="entry name" value="CYP64-like"/>
    <property type="match status" value="1"/>
</dbReference>
<evidence type="ECO:0000256" key="1">
    <source>
        <dbReference type="ARBA" id="ARBA00001971"/>
    </source>
</evidence>
<dbReference type="GO" id="GO:0016020">
    <property type="term" value="C:membrane"/>
    <property type="evidence" value="ECO:0007669"/>
    <property type="project" value="UniProtKB-SubCell"/>
</dbReference>
<feature type="transmembrane region" description="Helical" evidence="15">
    <location>
        <begin position="380"/>
        <end position="398"/>
    </location>
</feature>
<dbReference type="InterPro" id="IPR001128">
    <property type="entry name" value="Cyt_P450"/>
</dbReference>
<dbReference type="PANTHER" id="PTHR46300">
    <property type="entry name" value="P450, PUTATIVE (EUROFUNG)-RELATED-RELATED"/>
    <property type="match status" value="1"/>
</dbReference>
<evidence type="ECO:0000256" key="8">
    <source>
        <dbReference type="ARBA" id="ARBA00022989"/>
    </source>
</evidence>
<dbReference type="GO" id="GO:0004497">
    <property type="term" value="F:monooxygenase activity"/>
    <property type="evidence" value="ECO:0007669"/>
    <property type="project" value="UniProtKB-KW"/>
</dbReference>
<evidence type="ECO:0000256" key="13">
    <source>
        <dbReference type="PIRSR" id="PIRSR602401-1"/>
    </source>
</evidence>
<feature type="binding site" description="axial binding residue" evidence="13">
    <location>
        <position position="377"/>
    </location>
    <ligand>
        <name>heme</name>
        <dbReference type="ChEBI" id="CHEBI:30413"/>
    </ligand>
    <ligandPart>
        <name>Fe</name>
        <dbReference type="ChEBI" id="CHEBI:18248"/>
    </ligandPart>
</feature>
<dbReference type="Gene3D" id="1.10.630.10">
    <property type="entry name" value="Cytochrome P450"/>
    <property type="match status" value="1"/>
</dbReference>
<dbReference type="AlphaFoldDB" id="A0A1C7MMC0"/>
<evidence type="ECO:0000256" key="11">
    <source>
        <dbReference type="ARBA" id="ARBA00023033"/>
    </source>
</evidence>
<keyword evidence="8 15" id="KW-1133">Transmembrane helix</keyword>
<sequence length="451" mass="50181">MGQPTLIIGSARAGNDLLDARGSIYSDRPIAVMAGELVGWNRGLGYCPGPFNHRFREFRRLFQQFIGPRASQGPGILAAQEAEARNLTLKLIQDPAGFVTHIRQSSGALIVRLAYGYRISTERDEDPLVKIVEEAMRGFSRASEPGAFLVDSFPILKYLPEWAPGSGFKAVARRMRKDLERMCDIPFEFVKNEMGHGRAEHSFTSACLKEKASPTPKEEEFIKSAAAALYSGGADTSPSPITCCVLIMTLHPNIQACAQAELDVVLGSSWSRLPTFSDRSKLPYISAVVQELLRWMPTVPLGLPHRVTQDDIYEGYHITKGTVIWANIWSMLHDPTVFPDPETFRPERFLCDDGTLRELDRCEDPSVIGFGFGRRICPGMYMAVNSVFIAVATMLYVLDISKARDEHGAEIEPEVECSGFICHPVPFKCSIRPRSAEAEHLIRRALQSEDD</sequence>
<gene>
    <name evidence="16" type="primary">ordA_29</name>
    <name evidence="16" type="ORF">A0H81_02660</name>
</gene>
<dbReference type="InterPro" id="IPR050364">
    <property type="entry name" value="Cytochrome_P450_fung"/>
</dbReference>
<proteinExistence type="inferred from homology"/>
<dbReference type="InterPro" id="IPR036396">
    <property type="entry name" value="Cyt_P450_sf"/>
</dbReference>
<comment type="caution">
    <text evidence="16">The sequence shown here is derived from an EMBL/GenBank/DDBJ whole genome shotgun (WGS) entry which is preliminary data.</text>
</comment>
<dbReference type="GO" id="GO:0020037">
    <property type="term" value="F:heme binding"/>
    <property type="evidence" value="ECO:0007669"/>
    <property type="project" value="InterPro"/>
</dbReference>
<keyword evidence="7 13" id="KW-0479">Metal-binding</keyword>
<keyword evidence="9 14" id="KW-0560">Oxidoreductase</keyword>
<keyword evidence="17" id="KW-1185">Reference proteome</keyword>
<dbReference type="PROSITE" id="PS00086">
    <property type="entry name" value="CYTOCHROME_P450"/>
    <property type="match status" value="1"/>
</dbReference>
<evidence type="ECO:0000256" key="7">
    <source>
        <dbReference type="ARBA" id="ARBA00022723"/>
    </source>
</evidence>
<keyword evidence="6 15" id="KW-0812">Transmembrane</keyword>
<dbReference type="STRING" id="5627.A0A1C7MMC0"/>
<dbReference type="OrthoDB" id="2789670at2759"/>
<organism evidence="16 17">
    <name type="scientific">Grifola frondosa</name>
    <name type="common">Maitake</name>
    <name type="synonym">Polyporus frondosus</name>
    <dbReference type="NCBI Taxonomy" id="5627"/>
    <lineage>
        <taxon>Eukaryota</taxon>
        <taxon>Fungi</taxon>
        <taxon>Dikarya</taxon>
        <taxon>Basidiomycota</taxon>
        <taxon>Agaricomycotina</taxon>
        <taxon>Agaricomycetes</taxon>
        <taxon>Polyporales</taxon>
        <taxon>Grifolaceae</taxon>
        <taxon>Grifola</taxon>
    </lineage>
</organism>
<evidence type="ECO:0000256" key="10">
    <source>
        <dbReference type="ARBA" id="ARBA00023004"/>
    </source>
</evidence>
<keyword evidence="12 15" id="KW-0472">Membrane</keyword>
<comment type="similarity">
    <text evidence="4 14">Belongs to the cytochrome P450 family.</text>
</comment>
<accession>A0A1C7MMC0</accession>
<evidence type="ECO:0000256" key="15">
    <source>
        <dbReference type="SAM" id="Phobius"/>
    </source>
</evidence>
<dbReference type="PRINTS" id="PR00385">
    <property type="entry name" value="P450"/>
</dbReference>
<dbReference type="EMBL" id="LUGG01000002">
    <property type="protein sequence ID" value="OBZ77609.1"/>
    <property type="molecule type" value="Genomic_DNA"/>
</dbReference>
<dbReference type="OMA" id="DFNDPDC"/>
<evidence type="ECO:0000256" key="14">
    <source>
        <dbReference type="RuleBase" id="RU000461"/>
    </source>
</evidence>
<name>A0A1C7MMC0_GRIFR</name>
<keyword evidence="10 13" id="KW-0408">Iron</keyword>
<comment type="subcellular location">
    <subcellularLocation>
        <location evidence="2">Membrane</location>
        <topology evidence="2">Single-pass membrane protein</topology>
    </subcellularLocation>
</comment>
<comment type="pathway">
    <text evidence="3">Secondary metabolite biosynthesis.</text>
</comment>